<sequence length="157" mass="18399">MDSDSRNFSSNQESQCLPFTFQSNQENEFVHFNQVYHKNFRYKQGSSELNNESLYRQNISQPGSFQQIQNNCETNFRATSTEFDVLQPKANNLSSVSEELSNSRNRFHKNRNLTDSVVSNQHFIIDSSGTFNFRELQSFKMQYQAEKIGHKIPQIHE</sequence>
<gene>
    <name evidence="1" type="ORF">AVEN_236664_1</name>
</gene>
<evidence type="ECO:0000313" key="1">
    <source>
        <dbReference type="EMBL" id="GBO31429.1"/>
    </source>
</evidence>
<name>A0A4Y2W229_ARAVE</name>
<accession>A0A4Y2W229</accession>
<comment type="caution">
    <text evidence="1">The sequence shown here is derived from an EMBL/GenBank/DDBJ whole genome shotgun (WGS) entry which is preliminary data.</text>
</comment>
<dbReference type="Proteomes" id="UP000499080">
    <property type="component" value="Unassembled WGS sequence"/>
</dbReference>
<dbReference type="EMBL" id="BGPR01054718">
    <property type="protein sequence ID" value="GBO31429.1"/>
    <property type="molecule type" value="Genomic_DNA"/>
</dbReference>
<keyword evidence="2" id="KW-1185">Reference proteome</keyword>
<dbReference type="AlphaFoldDB" id="A0A4Y2W229"/>
<reference evidence="1 2" key="1">
    <citation type="journal article" date="2019" name="Sci. Rep.">
        <title>Orb-weaving spider Araneus ventricosus genome elucidates the spidroin gene catalogue.</title>
        <authorList>
            <person name="Kono N."/>
            <person name="Nakamura H."/>
            <person name="Ohtoshi R."/>
            <person name="Moran D.A.P."/>
            <person name="Shinohara A."/>
            <person name="Yoshida Y."/>
            <person name="Fujiwara M."/>
            <person name="Mori M."/>
            <person name="Tomita M."/>
            <person name="Arakawa K."/>
        </authorList>
    </citation>
    <scope>NUCLEOTIDE SEQUENCE [LARGE SCALE GENOMIC DNA]</scope>
</reference>
<proteinExistence type="predicted"/>
<protein>
    <submittedName>
        <fullName evidence="1">Uncharacterized protein</fullName>
    </submittedName>
</protein>
<evidence type="ECO:0000313" key="2">
    <source>
        <dbReference type="Proteomes" id="UP000499080"/>
    </source>
</evidence>
<organism evidence="1 2">
    <name type="scientific">Araneus ventricosus</name>
    <name type="common">Orbweaver spider</name>
    <name type="synonym">Epeira ventricosa</name>
    <dbReference type="NCBI Taxonomy" id="182803"/>
    <lineage>
        <taxon>Eukaryota</taxon>
        <taxon>Metazoa</taxon>
        <taxon>Ecdysozoa</taxon>
        <taxon>Arthropoda</taxon>
        <taxon>Chelicerata</taxon>
        <taxon>Arachnida</taxon>
        <taxon>Araneae</taxon>
        <taxon>Araneomorphae</taxon>
        <taxon>Entelegynae</taxon>
        <taxon>Araneoidea</taxon>
        <taxon>Araneidae</taxon>
        <taxon>Araneus</taxon>
    </lineage>
</organism>